<evidence type="ECO:0000256" key="3">
    <source>
        <dbReference type="ARBA" id="ARBA00022475"/>
    </source>
</evidence>
<dbReference type="Proteomes" id="UP001523216">
    <property type="component" value="Unassembled WGS sequence"/>
</dbReference>
<organism evidence="9 10">
    <name type="scientific">Paractinoplanes hotanensis</name>
    <dbReference type="NCBI Taxonomy" id="2906497"/>
    <lineage>
        <taxon>Bacteria</taxon>
        <taxon>Bacillati</taxon>
        <taxon>Actinomycetota</taxon>
        <taxon>Actinomycetes</taxon>
        <taxon>Micromonosporales</taxon>
        <taxon>Micromonosporaceae</taxon>
        <taxon>Paractinoplanes</taxon>
    </lineage>
</organism>
<dbReference type="InterPro" id="IPR007554">
    <property type="entry name" value="Glycerophosphate_synth"/>
</dbReference>
<feature type="region of interest" description="Disordered" evidence="7">
    <location>
        <begin position="740"/>
        <end position="772"/>
    </location>
</feature>
<protein>
    <submittedName>
        <fullName evidence="9">Bifunctional glycosyltransferase family 2 protein/CDP-glycerol:glycerophosphate glycerophosphotransferase</fullName>
    </submittedName>
</protein>
<evidence type="ECO:0000256" key="6">
    <source>
        <dbReference type="ARBA" id="ARBA00023136"/>
    </source>
</evidence>
<dbReference type="Gene3D" id="3.40.50.11820">
    <property type="match status" value="1"/>
</dbReference>
<dbReference type="Gene3D" id="3.40.50.12580">
    <property type="match status" value="1"/>
</dbReference>
<dbReference type="EMBL" id="JAMQOL010000003">
    <property type="protein sequence ID" value="MCM4076387.1"/>
    <property type="molecule type" value="Genomic_DNA"/>
</dbReference>
<accession>A0ABT0XRI7</accession>
<dbReference type="SUPFAM" id="SSF53448">
    <property type="entry name" value="Nucleotide-diphospho-sugar transferases"/>
    <property type="match status" value="1"/>
</dbReference>
<dbReference type="InterPro" id="IPR043149">
    <property type="entry name" value="TagF_N"/>
</dbReference>
<dbReference type="Pfam" id="PF04464">
    <property type="entry name" value="Glyphos_transf"/>
    <property type="match status" value="1"/>
</dbReference>
<keyword evidence="4" id="KW-0808">Transferase</keyword>
<evidence type="ECO:0000313" key="10">
    <source>
        <dbReference type="Proteomes" id="UP001523216"/>
    </source>
</evidence>
<comment type="subcellular location">
    <subcellularLocation>
        <location evidence="1">Cell membrane</location>
        <topology evidence="1">Peripheral membrane protein</topology>
    </subcellularLocation>
</comment>
<keyword evidence="6" id="KW-0472">Membrane</keyword>
<comment type="caution">
    <text evidence="9">The sequence shown here is derived from an EMBL/GenBank/DDBJ whole genome shotgun (WGS) entry which is preliminary data.</text>
</comment>
<evidence type="ECO:0000256" key="2">
    <source>
        <dbReference type="ARBA" id="ARBA00010488"/>
    </source>
</evidence>
<dbReference type="CDD" id="cd00761">
    <property type="entry name" value="Glyco_tranf_GTA_type"/>
    <property type="match status" value="1"/>
</dbReference>
<name>A0ABT0XRI7_9ACTN</name>
<dbReference type="RefSeq" id="WP_251796294.1">
    <property type="nucleotide sequence ID" value="NZ_JAMQOL010000003.1"/>
</dbReference>
<dbReference type="PANTHER" id="PTHR37316">
    <property type="entry name" value="TEICHOIC ACID GLYCEROL-PHOSPHATE PRIMASE"/>
    <property type="match status" value="1"/>
</dbReference>
<dbReference type="InterPro" id="IPR051612">
    <property type="entry name" value="Teichoic_Acid_Biosynth"/>
</dbReference>
<evidence type="ECO:0000313" key="9">
    <source>
        <dbReference type="EMBL" id="MCM4076387.1"/>
    </source>
</evidence>
<dbReference type="PANTHER" id="PTHR37316:SF3">
    <property type="entry name" value="TEICHOIC ACID GLYCEROL-PHOSPHATE TRANSFERASE"/>
    <property type="match status" value="1"/>
</dbReference>
<dbReference type="InterPro" id="IPR029044">
    <property type="entry name" value="Nucleotide-diphossugar_trans"/>
</dbReference>
<gene>
    <name evidence="9" type="ORF">LXN57_02280</name>
</gene>
<keyword evidence="5" id="KW-0777">Teichoic acid biosynthesis</keyword>
<dbReference type="SUPFAM" id="SSF53756">
    <property type="entry name" value="UDP-Glycosyltransferase/glycogen phosphorylase"/>
    <property type="match status" value="1"/>
</dbReference>
<evidence type="ECO:0000256" key="1">
    <source>
        <dbReference type="ARBA" id="ARBA00004202"/>
    </source>
</evidence>
<comment type="similarity">
    <text evidence="2">Belongs to the CDP-glycerol glycerophosphotransferase family.</text>
</comment>
<keyword evidence="10" id="KW-1185">Reference proteome</keyword>
<evidence type="ECO:0000259" key="8">
    <source>
        <dbReference type="Pfam" id="PF00535"/>
    </source>
</evidence>
<feature type="domain" description="Glycosyltransferase 2-like" evidence="8">
    <location>
        <begin position="5"/>
        <end position="170"/>
    </location>
</feature>
<evidence type="ECO:0000256" key="7">
    <source>
        <dbReference type="SAM" id="MobiDB-lite"/>
    </source>
</evidence>
<dbReference type="InterPro" id="IPR001173">
    <property type="entry name" value="Glyco_trans_2-like"/>
</dbReference>
<dbReference type="Gene3D" id="3.90.550.10">
    <property type="entry name" value="Spore Coat Polysaccharide Biosynthesis Protein SpsA, Chain A"/>
    <property type="match status" value="1"/>
</dbReference>
<dbReference type="Pfam" id="PF00535">
    <property type="entry name" value="Glycos_transf_2"/>
    <property type="match status" value="1"/>
</dbReference>
<reference evidence="9 10" key="1">
    <citation type="submission" date="2022-06" db="EMBL/GenBank/DDBJ databases">
        <title>Actinoplanes abujensis sp. nov., isolated from Nigerian arid soil.</title>
        <authorList>
            <person name="Ding P."/>
        </authorList>
    </citation>
    <scope>NUCLEOTIDE SEQUENCE [LARGE SCALE GENOMIC DNA]</scope>
    <source>
        <strain evidence="10">TRM88002</strain>
    </source>
</reference>
<proteinExistence type="inferred from homology"/>
<evidence type="ECO:0000256" key="4">
    <source>
        <dbReference type="ARBA" id="ARBA00022679"/>
    </source>
</evidence>
<keyword evidence="3" id="KW-1003">Cell membrane</keyword>
<sequence length="772" mass="88008">MPLLSVVLPVYRVQAYLRECLDSILEQTFTDVEVIAVDDCSPDHSGAILDEYAARDKRVRVVHLAENAGLGEARNAGMRHVTGEFVWFIDSDDWIAPGALAAVADRLITADPDVLVVDYAKVWWNNKSRRSKLSGLVRAEELPRVFTLAEYPNMIKTFHVAWNKIFRRDFLVKNEITYPTGLYEDVPVGYPVLMVADRITVLERVCIYYRQRRRGAITSTPGRRHFEVFDQYDLLFERLDKIGARAEPFRGLVFGRMLYQCLLVLENRERVAKSDRREFFQALAKAYKRHLPSGGYELPEGQEGHRQRLVARGSWTRYRIARITLRLTNSVKFRKDKLQRKVRLRSRLRMRYYRQQLRRPVDKNLAVYSAYWGKGYACNPKAVYEKMNELAPGVRGVWEIKPGQEDSVPAGIATVTIGTMEHYKALARAKYLITNVNYPGWVVKRRDAVHLSTNHGTPVKAMGVDQLKFPAGLQGMNMNWLLKRCDRWTFNISPNAYTSEIWERAYPCDYETLEVGYPRNDSLANATPADVAAARERLGLKPGQTAIAYLPTYRDYEFGSDALLNVERFTDRMPPETVLLVRVHHFDRSHVAGTHPRVIDLGDYPSVEDIYLAADAMITDYSSVMFDYAVLDRPLAIYAADWSKYKANRGAYLDVFTEGPGVTARNESELVDLFISGEVFGETAAATRKVFRDRFCYLDDGHASERVVRRVFLNQPAPALPDAGAVPVVHTEQLQELRSVFDESQPRDLSTAQATTEDDTDISEEPSAVVGR</sequence>
<dbReference type="InterPro" id="IPR043148">
    <property type="entry name" value="TagF_C"/>
</dbReference>
<evidence type="ECO:0000256" key="5">
    <source>
        <dbReference type="ARBA" id="ARBA00022944"/>
    </source>
</evidence>